<gene>
    <name evidence="1" type="ORF">C3Y92_18600</name>
</gene>
<protein>
    <recommendedName>
        <fullName evidence="3">YkgJ family cysteine cluster protein</fullName>
    </recommendedName>
</protein>
<dbReference type="KEGG" id="dcb:C3Y92_18600"/>
<proteinExistence type="predicted"/>
<evidence type="ECO:0000313" key="2">
    <source>
        <dbReference type="Proteomes" id="UP000293296"/>
    </source>
</evidence>
<dbReference type="Proteomes" id="UP000293296">
    <property type="component" value="Chromosome"/>
</dbReference>
<dbReference type="EMBL" id="CP026538">
    <property type="protein sequence ID" value="QAZ69554.1"/>
    <property type="molecule type" value="Genomic_DNA"/>
</dbReference>
<reference evidence="1 2" key="1">
    <citation type="submission" date="2018-02" db="EMBL/GenBank/DDBJ databases">
        <title>Genome sequence of Desulfovibrio carbinolicus DSM 3852.</title>
        <authorList>
            <person name="Wilbanks E."/>
            <person name="Skennerton C.T."/>
            <person name="Orphan V.J."/>
        </authorList>
    </citation>
    <scope>NUCLEOTIDE SEQUENCE [LARGE SCALE GENOMIC DNA]</scope>
    <source>
        <strain evidence="1 2">DSM 3852</strain>
    </source>
</reference>
<sequence length="225" mass="23581">MDDTPAHTPAALSDTPAACRRCGRCCRLGGPALHAADLPLLRAGRLTLADLVTLRRGEGVTDNVAGRVGPSPTELVKLRPASGGRACLFYRDPPACAIHDASPLECRTLFCDAPQALAALYAKDRLTRADILAPGPLAELCAHHDAETDLTRLAAVCRAAAAGDDAAREAARAALRFDAAMRELLPARLGVAPQTLPFHLGRPLAQALPALRAAAAPAALYKRRP</sequence>
<dbReference type="AlphaFoldDB" id="A0A4P6HS61"/>
<evidence type="ECO:0000313" key="1">
    <source>
        <dbReference type="EMBL" id="QAZ69554.1"/>
    </source>
</evidence>
<dbReference type="OrthoDB" id="9780934at2"/>
<evidence type="ECO:0008006" key="3">
    <source>
        <dbReference type="Google" id="ProtNLM"/>
    </source>
</evidence>
<organism evidence="1 2">
    <name type="scientific">Solidesulfovibrio carbinolicus</name>
    <dbReference type="NCBI Taxonomy" id="296842"/>
    <lineage>
        <taxon>Bacteria</taxon>
        <taxon>Pseudomonadati</taxon>
        <taxon>Thermodesulfobacteriota</taxon>
        <taxon>Desulfovibrionia</taxon>
        <taxon>Desulfovibrionales</taxon>
        <taxon>Desulfovibrionaceae</taxon>
        <taxon>Solidesulfovibrio</taxon>
    </lineage>
</organism>
<accession>A0A4P6HS61</accession>
<name>A0A4P6HS61_9BACT</name>
<keyword evidence="2" id="KW-1185">Reference proteome</keyword>